<evidence type="ECO:0000313" key="2">
    <source>
        <dbReference type="Proteomes" id="UP000197032"/>
    </source>
</evidence>
<keyword evidence="2" id="KW-1185">Reference proteome</keyword>
<comment type="caution">
    <text evidence="1">The sequence shown here is derived from an EMBL/GenBank/DDBJ whole genome shotgun (WGS) entry which is preliminary data.</text>
</comment>
<protein>
    <submittedName>
        <fullName evidence="1">Uncharacterized protein</fullName>
    </submittedName>
</protein>
<evidence type="ECO:0000313" key="1">
    <source>
        <dbReference type="EMBL" id="GAW94342.1"/>
    </source>
</evidence>
<organism evidence="1 2">
    <name type="scientific">Calderihabitans maritimus</name>
    <dbReference type="NCBI Taxonomy" id="1246530"/>
    <lineage>
        <taxon>Bacteria</taxon>
        <taxon>Bacillati</taxon>
        <taxon>Bacillota</taxon>
        <taxon>Clostridia</taxon>
        <taxon>Neomoorellales</taxon>
        <taxon>Calderihabitantaceae</taxon>
        <taxon>Calderihabitans</taxon>
    </lineage>
</organism>
<dbReference type="EMBL" id="BDGJ01000215">
    <property type="protein sequence ID" value="GAW94342.1"/>
    <property type="molecule type" value="Genomic_DNA"/>
</dbReference>
<sequence length="51" mass="5864">MSTLLQKKFLDGPEFRSQKFKKLKKVLKKVGIPEVLLVWYNNKNTSKGGPT</sequence>
<name>A0A1Z5HXU0_9FIRM</name>
<reference evidence="2" key="1">
    <citation type="journal article" date="2017" name="Appl. Environ. Microbiol.">
        <title>Genomic Analysis of Calderihabitans maritimus KKC1, a Thermophilic, Hydrogenogenic, Carboxydotrophic Bacterium Isolated from Marine Sediment.</title>
        <authorList>
            <person name="Omae K."/>
            <person name="Yoneda Y."/>
            <person name="Fukuyama Y."/>
            <person name="Yoshida T."/>
            <person name="Sako Y."/>
        </authorList>
    </citation>
    <scope>NUCLEOTIDE SEQUENCE [LARGE SCALE GENOMIC DNA]</scope>
    <source>
        <strain evidence="2">KKC1</strain>
    </source>
</reference>
<dbReference type="AlphaFoldDB" id="A0A1Z5HXU0"/>
<proteinExistence type="predicted"/>
<accession>A0A1Z5HXU0</accession>
<dbReference type="Proteomes" id="UP000197032">
    <property type="component" value="Unassembled WGS sequence"/>
</dbReference>
<gene>
    <name evidence="1" type="ORF">KKC1_34500</name>
</gene>